<dbReference type="Pfam" id="PF04966">
    <property type="entry name" value="OprB"/>
    <property type="match status" value="1"/>
</dbReference>
<proteinExistence type="inferred from homology"/>
<dbReference type="PANTHER" id="PTHR34001">
    <property type="entry name" value="BLL7405 PROTEIN"/>
    <property type="match status" value="1"/>
</dbReference>
<name>A0A1H0J4R1_9HYPH</name>
<keyword evidence="5" id="KW-0998">Cell outer membrane</keyword>
<dbReference type="SUPFAM" id="SSF103515">
    <property type="entry name" value="Autotransporter"/>
    <property type="match status" value="1"/>
</dbReference>
<reference evidence="10" key="1">
    <citation type="submission" date="2016-10" db="EMBL/GenBank/DDBJ databases">
        <authorList>
            <person name="Varghese N."/>
            <person name="Submissions S."/>
        </authorList>
    </citation>
    <scope>NUCLEOTIDE SEQUENCE [LARGE SCALE GENOMIC DNA]</scope>
    <source>
        <strain evidence="10">BL47</strain>
    </source>
</reference>
<dbReference type="Gene3D" id="2.40.160.180">
    <property type="entry name" value="Carbohydrate-selective porin OprB"/>
    <property type="match status" value="1"/>
</dbReference>
<evidence type="ECO:0000256" key="3">
    <source>
        <dbReference type="ARBA" id="ARBA00022729"/>
    </source>
</evidence>
<evidence type="ECO:0000259" key="8">
    <source>
        <dbReference type="Pfam" id="PF13505"/>
    </source>
</evidence>
<dbReference type="Proteomes" id="UP000198704">
    <property type="component" value="Unassembled WGS sequence"/>
</dbReference>
<comment type="similarity">
    <text evidence="2 6">Belongs to the OprB family.</text>
</comment>
<dbReference type="GO" id="GO:0009279">
    <property type="term" value="C:cell outer membrane"/>
    <property type="evidence" value="ECO:0007669"/>
    <property type="project" value="UniProtKB-SubCell"/>
</dbReference>
<dbReference type="PANTHER" id="PTHR34001:SF3">
    <property type="entry name" value="BLL7405 PROTEIN"/>
    <property type="match status" value="1"/>
</dbReference>
<dbReference type="Gene3D" id="2.40.160.20">
    <property type="match status" value="1"/>
</dbReference>
<dbReference type="STRING" id="582672.SAMN05216360_12139"/>
<evidence type="ECO:0000313" key="9">
    <source>
        <dbReference type="EMBL" id="SDO38449.1"/>
    </source>
</evidence>
<dbReference type="InterPro" id="IPR038673">
    <property type="entry name" value="OprB_sf"/>
</dbReference>
<sequence length="759" mass="82058">MTEERKQRCRTCDTAFAAPARRGLRGSEAGFSKSYIVAVSRMSIRPASSVRARSQIRIPALPQVAALLLTPAITAPAVAADLAAPRPAAEVAAYTDWSGGYIGLEGSAGGSYGAYTFGPTTIGGRPVPAFKSGDSTGRSDQGRNATTAVGGLFGGWTWQTGPWVYGVEASLDAANLKRPVPSTIAGFGYADVDPAFNIVRAKTDLYGTVRARLGYSFERYLIYGAFGLAGANARFLATYPDLDTGGQATAQRELGYLGFTLGAGVQYAVSDHLALGIDYRYIDLGGSRRFPLGAVPGDQGGPVSTRASFTSNQMFLRLMWFPDGLRVPPDPDETAPHDPDNGDTGRFSLHGQTTLIAQGVPGFRSPYEGAQSLIPHQARQTTTATIFLGFKLSDTTELYYNPEFSQGFGLSRTLGVAGFVNGEAQKAGAPFPKLRSNRYYVKQTINLGGETVEVPDGPNQVATRYDAERITLIAGKFALGDFFDGNIYAHDPRVDFFNWSLWGSSAWDFPANLPGFTQGVYAEYNRPEFAIRAAYTQVPKEPSSDVLDPRVFRRAGLNAEFEQRYVLPGLEQPGKLRFGFFSNVGVSANNREVVTLTQLGAFDDINDAAAATRRPRRKTGGYINLEQALTPELGLFARASLNDGRTENISFTDIDQSFSGGLSLKGKAWDRPDDTIGIGAAMNGLSPSHRAAFAAGFYGLLIGDGRLNYGTERALETYYALNLTKFVTLTFDYQFINNPGYNRDRGPAHFFASRLHADF</sequence>
<keyword evidence="10" id="KW-1185">Reference proteome</keyword>
<organism evidence="9 10">
    <name type="scientific">Methylobacterium phyllostachyos</name>
    <dbReference type="NCBI Taxonomy" id="582672"/>
    <lineage>
        <taxon>Bacteria</taxon>
        <taxon>Pseudomonadati</taxon>
        <taxon>Pseudomonadota</taxon>
        <taxon>Alphaproteobacteria</taxon>
        <taxon>Hyphomicrobiales</taxon>
        <taxon>Methylobacteriaceae</taxon>
        <taxon>Methylobacterium</taxon>
    </lineage>
</organism>
<evidence type="ECO:0000256" key="1">
    <source>
        <dbReference type="ARBA" id="ARBA00004442"/>
    </source>
</evidence>
<accession>A0A1H0J4R1</accession>
<dbReference type="EMBL" id="FNHS01000021">
    <property type="protein sequence ID" value="SDO38449.1"/>
    <property type="molecule type" value="Genomic_DNA"/>
</dbReference>
<keyword evidence="4" id="KW-0472">Membrane</keyword>
<gene>
    <name evidence="9" type="ORF">SAMN05216360_12139</name>
</gene>
<evidence type="ECO:0000256" key="2">
    <source>
        <dbReference type="ARBA" id="ARBA00008769"/>
    </source>
</evidence>
<evidence type="ECO:0000256" key="5">
    <source>
        <dbReference type="ARBA" id="ARBA00023237"/>
    </source>
</evidence>
<evidence type="ECO:0000256" key="4">
    <source>
        <dbReference type="ARBA" id="ARBA00023136"/>
    </source>
</evidence>
<dbReference type="InterPro" id="IPR027385">
    <property type="entry name" value="Beta-barrel_OMP"/>
</dbReference>
<dbReference type="InterPro" id="IPR036709">
    <property type="entry name" value="Autotransporte_beta_dom_sf"/>
</dbReference>
<dbReference type="GO" id="GO:0008643">
    <property type="term" value="P:carbohydrate transport"/>
    <property type="evidence" value="ECO:0007669"/>
    <property type="project" value="InterPro"/>
</dbReference>
<evidence type="ECO:0000313" key="10">
    <source>
        <dbReference type="Proteomes" id="UP000198704"/>
    </source>
</evidence>
<dbReference type="InterPro" id="IPR051692">
    <property type="entry name" value="OMP-like"/>
</dbReference>
<feature type="domain" description="Outer membrane protein beta-barrel" evidence="8">
    <location>
        <begin position="88"/>
        <end position="285"/>
    </location>
</feature>
<protein>
    <submittedName>
        <fullName evidence="9">High affinity Mn2+ porin</fullName>
    </submittedName>
</protein>
<dbReference type="AlphaFoldDB" id="A0A1H0J4R1"/>
<feature type="region of interest" description="Disordered" evidence="7">
    <location>
        <begin position="327"/>
        <end position="348"/>
    </location>
</feature>
<dbReference type="InterPro" id="IPR007049">
    <property type="entry name" value="Carb-sel_porin_OprB"/>
</dbReference>
<comment type="subcellular location">
    <subcellularLocation>
        <location evidence="1">Cell outer membrane</location>
    </subcellularLocation>
</comment>
<dbReference type="Pfam" id="PF13505">
    <property type="entry name" value="OMP_b-brl"/>
    <property type="match status" value="1"/>
</dbReference>
<dbReference type="GO" id="GO:0015288">
    <property type="term" value="F:porin activity"/>
    <property type="evidence" value="ECO:0007669"/>
    <property type="project" value="InterPro"/>
</dbReference>
<evidence type="ECO:0000256" key="7">
    <source>
        <dbReference type="SAM" id="MobiDB-lite"/>
    </source>
</evidence>
<evidence type="ECO:0000256" key="6">
    <source>
        <dbReference type="RuleBase" id="RU363072"/>
    </source>
</evidence>
<keyword evidence="3" id="KW-0732">Signal</keyword>